<comment type="subcellular location">
    <subcellularLocation>
        <location evidence="1 11">Cell outer membrane</location>
        <topology evidence="1 11">Multi-pass membrane protein</topology>
    </subcellularLocation>
</comment>
<evidence type="ECO:0000256" key="1">
    <source>
        <dbReference type="ARBA" id="ARBA00004571"/>
    </source>
</evidence>
<dbReference type="SUPFAM" id="SSF56935">
    <property type="entry name" value="Porins"/>
    <property type="match status" value="1"/>
</dbReference>
<dbReference type="Gene3D" id="2.40.170.20">
    <property type="entry name" value="TonB-dependent receptor, beta-barrel domain"/>
    <property type="match status" value="1"/>
</dbReference>
<evidence type="ECO:0000256" key="7">
    <source>
        <dbReference type="ARBA" id="ARBA00023077"/>
    </source>
</evidence>
<dbReference type="GO" id="GO:0044718">
    <property type="term" value="P:siderophore transmembrane transport"/>
    <property type="evidence" value="ECO:0007669"/>
    <property type="project" value="TreeGrafter"/>
</dbReference>
<keyword evidence="3 11" id="KW-0813">Transport</keyword>
<comment type="similarity">
    <text evidence="2 11 12">Belongs to the TonB-dependent receptor family.</text>
</comment>
<dbReference type="KEGG" id="rhg:EXZ61_08470"/>
<dbReference type="Proteomes" id="UP000317365">
    <property type="component" value="Chromosome"/>
</dbReference>
<organism evidence="15 16">
    <name type="scientific">Rhodoferax aquaticus</name>
    <dbReference type="NCBI Taxonomy" id="2527691"/>
    <lineage>
        <taxon>Bacteria</taxon>
        <taxon>Pseudomonadati</taxon>
        <taxon>Pseudomonadota</taxon>
        <taxon>Betaproteobacteria</taxon>
        <taxon>Burkholderiales</taxon>
        <taxon>Comamonadaceae</taxon>
        <taxon>Rhodoferax</taxon>
    </lineage>
</organism>
<dbReference type="InterPro" id="IPR036942">
    <property type="entry name" value="Beta-barrel_TonB_sf"/>
</dbReference>
<dbReference type="NCBIfam" id="TIGR01786">
    <property type="entry name" value="TonB-hemlactrns"/>
    <property type="match status" value="1"/>
</dbReference>
<reference evidence="16" key="1">
    <citation type="submission" date="2019-02" db="EMBL/GenBank/DDBJ databases">
        <title>Complete genome sequence of Rhodoferax sp. Gr-4.</title>
        <authorList>
            <person name="Jin L."/>
        </authorList>
    </citation>
    <scope>NUCLEOTIDE SEQUENCE [LARGE SCALE GENOMIC DNA]</scope>
    <source>
        <strain evidence="16">Gr-4</strain>
    </source>
</reference>
<accession>A0A515ENF8</accession>
<dbReference type="EMBL" id="CP036282">
    <property type="protein sequence ID" value="QDL54195.1"/>
    <property type="molecule type" value="Genomic_DNA"/>
</dbReference>
<dbReference type="Pfam" id="PF00593">
    <property type="entry name" value="TonB_dep_Rec_b-barrel"/>
    <property type="match status" value="1"/>
</dbReference>
<dbReference type="GO" id="GO:0015344">
    <property type="term" value="F:siderophore uptake transmembrane transporter activity"/>
    <property type="evidence" value="ECO:0007669"/>
    <property type="project" value="TreeGrafter"/>
</dbReference>
<feature type="domain" description="TonB-dependent receptor plug" evidence="14">
    <location>
        <begin position="64"/>
        <end position="183"/>
    </location>
</feature>
<dbReference type="GO" id="GO:0015232">
    <property type="term" value="F:heme transmembrane transporter activity"/>
    <property type="evidence" value="ECO:0007669"/>
    <property type="project" value="InterPro"/>
</dbReference>
<dbReference type="RefSeq" id="WP_142810885.1">
    <property type="nucleotide sequence ID" value="NZ_CP036282.1"/>
</dbReference>
<keyword evidence="16" id="KW-1185">Reference proteome</keyword>
<evidence type="ECO:0000256" key="9">
    <source>
        <dbReference type="ARBA" id="ARBA00023170"/>
    </source>
</evidence>
<evidence type="ECO:0000313" key="15">
    <source>
        <dbReference type="EMBL" id="QDL54195.1"/>
    </source>
</evidence>
<dbReference type="InterPro" id="IPR037066">
    <property type="entry name" value="Plug_dom_sf"/>
</dbReference>
<evidence type="ECO:0000256" key="6">
    <source>
        <dbReference type="ARBA" id="ARBA00022729"/>
    </source>
</evidence>
<evidence type="ECO:0000256" key="8">
    <source>
        <dbReference type="ARBA" id="ARBA00023136"/>
    </source>
</evidence>
<evidence type="ECO:0000259" key="13">
    <source>
        <dbReference type="Pfam" id="PF00593"/>
    </source>
</evidence>
<dbReference type="InterPro" id="IPR039426">
    <property type="entry name" value="TonB-dep_rcpt-like"/>
</dbReference>
<keyword evidence="8 11" id="KW-0472">Membrane</keyword>
<dbReference type="Gene3D" id="2.170.130.10">
    <property type="entry name" value="TonB-dependent receptor, plug domain"/>
    <property type="match status" value="1"/>
</dbReference>
<dbReference type="NCBIfam" id="TIGR01785">
    <property type="entry name" value="TonB-hemin"/>
    <property type="match status" value="1"/>
</dbReference>
<dbReference type="GO" id="GO:0009279">
    <property type="term" value="C:cell outer membrane"/>
    <property type="evidence" value="ECO:0007669"/>
    <property type="project" value="UniProtKB-SubCell"/>
</dbReference>
<reference evidence="16" key="2">
    <citation type="journal article" date="2020" name="Int. J. Syst. Evol. Microbiol.">
        <title>Genomic insights into a novel species Rhodoferax aquaticus sp. nov., isolated from freshwater.</title>
        <authorList>
            <person name="Li T."/>
            <person name="Zhuo Y."/>
            <person name="Jin C.Z."/>
            <person name="Wu X."/>
            <person name="Ko S.R."/>
            <person name="Jin F.J."/>
            <person name="Ahn C.Y."/>
            <person name="Oh H.M."/>
            <person name="Lee H.G."/>
            <person name="Jin L."/>
        </authorList>
    </citation>
    <scope>NUCLEOTIDE SEQUENCE [LARGE SCALE GENOMIC DNA]</scope>
    <source>
        <strain evidence="16">Gr-4</strain>
    </source>
</reference>
<keyword evidence="6" id="KW-0732">Signal</keyword>
<evidence type="ECO:0000313" key="16">
    <source>
        <dbReference type="Proteomes" id="UP000317365"/>
    </source>
</evidence>
<dbReference type="Pfam" id="PF07715">
    <property type="entry name" value="Plug"/>
    <property type="match status" value="1"/>
</dbReference>
<keyword evidence="5 11" id="KW-0812">Transmembrane</keyword>
<protein>
    <submittedName>
        <fullName evidence="15">TonB-dependent hemoglobin/transferrin/lactoferrin family receptor</fullName>
    </submittedName>
</protein>
<evidence type="ECO:0000256" key="11">
    <source>
        <dbReference type="PROSITE-ProRule" id="PRU01360"/>
    </source>
</evidence>
<dbReference type="AlphaFoldDB" id="A0A515ENF8"/>
<name>A0A515ENF8_9BURK</name>
<keyword evidence="7 12" id="KW-0798">TonB box</keyword>
<evidence type="ECO:0000259" key="14">
    <source>
        <dbReference type="Pfam" id="PF07715"/>
    </source>
</evidence>
<keyword evidence="10 11" id="KW-0998">Cell outer membrane</keyword>
<dbReference type="InterPro" id="IPR000531">
    <property type="entry name" value="Beta-barrel_TonB"/>
</dbReference>
<evidence type="ECO:0000256" key="5">
    <source>
        <dbReference type="ARBA" id="ARBA00022692"/>
    </source>
</evidence>
<dbReference type="CDD" id="cd01347">
    <property type="entry name" value="ligand_gated_channel"/>
    <property type="match status" value="1"/>
</dbReference>
<dbReference type="PANTHER" id="PTHR30069:SF29">
    <property type="entry name" value="HEMOGLOBIN AND HEMOGLOBIN-HAPTOGLOBIN-BINDING PROTEIN 1-RELATED"/>
    <property type="match status" value="1"/>
</dbReference>
<dbReference type="InterPro" id="IPR011276">
    <property type="entry name" value="TonB_haem/Hb_rcpt"/>
</dbReference>
<evidence type="ECO:0000256" key="2">
    <source>
        <dbReference type="ARBA" id="ARBA00009810"/>
    </source>
</evidence>
<feature type="domain" description="TonB-dependent receptor-like beta-barrel" evidence="13">
    <location>
        <begin position="325"/>
        <end position="710"/>
    </location>
</feature>
<gene>
    <name evidence="15" type="ORF">EXZ61_08470</name>
</gene>
<sequence>MLDVMVSGGSASGRAALVLGLACAGHAAIAQETGVAQAAKASVHAHVPALKEVVVSGSRSEQDKDELPITMEVKDRKAIEAEQIRDIRDVARDMPNVSVKRSPTRNTLAQVAEGRDGNAGFNVRGLDGNRVLLLVDGMRTPLSYTFGGNSFGRDYFDLGLVERVELVKGPAASLYGSDGLAGVVNMITREPASMLKDGASFGGTASLGYSSDDAGTTAGVALAGKATDTVQWLVAANVNNASAMSNMGRNDVANGDRTVPNPQTDKTESVMGKLVFQPRAGSKHSITAEHVAKRSDVDVMTARAKPPILASTVIGLKTAITQQRDRLTFESRERVDTAFADSVQGALSYQASKSQDYSYEDRNTTADRIRDLSYEEKAWQFGLRAEKLLPQVGVGSHKLSYGVDGVSTQIESMLTGVTPAPGDSLPVKRFPDTRESSSAVYVHDEWLVGDWTITPGIRFDSYSLKAEQAGFQSTATSLSGNAVSPKLGALYRANADWSMYGSYAAGFKAPNAFQVNNFFENALQGYKTIPNPDLKPERSQNFELGLRGRLGHVDLDVAVFESRYTDLIEDRKQVSATGVTPRVFQSVNINRAQISGFEIKGNWMLGTVGSGIVSTQWAYGQSRGTNSDTGAPINSIDPAKLNLGLKYSSAAWDARLSATHYAAKSASDVDNTDPGVAANQFVTPEAVTLDLSGQWRVRKGLRLNAAINNLTDQKVWRWSDVRGLDKSASFVDLYTQSGRNAQVTVVAEF</sequence>
<keyword evidence="9 15" id="KW-0675">Receptor</keyword>
<evidence type="ECO:0000256" key="10">
    <source>
        <dbReference type="ARBA" id="ARBA00023237"/>
    </source>
</evidence>
<dbReference type="InterPro" id="IPR010949">
    <property type="entry name" value="TonB_Hb/transfer/lactofer_rcpt"/>
</dbReference>
<proteinExistence type="inferred from homology"/>
<dbReference type="InterPro" id="IPR012910">
    <property type="entry name" value="Plug_dom"/>
</dbReference>
<evidence type="ECO:0000256" key="12">
    <source>
        <dbReference type="RuleBase" id="RU003357"/>
    </source>
</evidence>
<evidence type="ECO:0000256" key="3">
    <source>
        <dbReference type="ARBA" id="ARBA00022448"/>
    </source>
</evidence>
<dbReference type="PANTHER" id="PTHR30069">
    <property type="entry name" value="TONB-DEPENDENT OUTER MEMBRANE RECEPTOR"/>
    <property type="match status" value="1"/>
</dbReference>
<evidence type="ECO:0000256" key="4">
    <source>
        <dbReference type="ARBA" id="ARBA00022452"/>
    </source>
</evidence>
<keyword evidence="4 11" id="KW-1134">Transmembrane beta strand</keyword>
<dbReference type="PROSITE" id="PS52016">
    <property type="entry name" value="TONB_DEPENDENT_REC_3"/>
    <property type="match status" value="1"/>
</dbReference>